<gene>
    <name evidence="1" type="ORF">ENS64_14960</name>
</gene>
<dbReference type="SUPFAM" id="SSF53474">
    <property type="entry name" value="alpha/beta-Hydrolases"/>
    <property type="match status" value="2"/>
</dbReference>
<reference evidence="1" key="1">
    <citation type="journal article" date="2020" name="mSystems">
        <title>Genome- and Community-Level Interaction Insights into Carbon Utilization and Element Cycling Functions of Hydrothermarchaeota in Hydrothermal Sediment.</title>
        <authorList>
            <person name="Zhou Z."/>
            <person name="Liu Y."/>
            <person name="Xu W."/>
            <person name="Pan J."/>
            <person name="Luo Z.H."/>
            <person name="Li M."/>
        </authorList>
    </citation>
    <scope>NUCLEOTIDE SEQUENCE [LARGE SCALE GENOMIC DNA]</scope>
    <source>
        <strain evidence="1">SpSt-508</strain>
    </source>
</reference>
<sequence>MRARPTLGKSRLHCANCAVFRGPLTPNRTGSRRILTAIQTQVAAVHSAAANAVSRAVPAAAMRPLAWAFLFLVGFPPGAAHGAGPISFPDTLPGTQPLTIAQPLDEVMVDGIDRFALREIARAAAGRADRWKLNTASREDYERSLAPYRERFRRYVGAVDPRVAGRGVENLSLTSLTGVDAPGTRVARTEDELYSIFPARWQVLERVTAEGLILEPAVDEIVGLAICLPDATWTPEEFCGADPDRPEGSPMPRWLAEQGVLVLIPALISRDDTFAGNPDVALTNQSHREWVYRQAFELGRHVIGYEVQKVLAAVDALQQLNEELQDDLPILVAGVGDGGLLALYASALDARIDATLVSGYFQPRENVWQEPIDRNVWRLLTEFGDAELAAMVAPRPLIIEACGVPEVTTPYPVKPGRRGGAAPGKITTPDLAAVRREFERAKAYYAAVHADDALQLVVSGPNGSGTPGSTAALRALLAAAEIEEVELDSPPPLKIEVPLDAADRQRRQVQELVDHTQRLLHLAYKTRDKAWSAADRSSPEKWETTSEPLRQMVWEELIGKLPEPTIPPHPRTRKVLTEKEYVGYEVVLDVYPDVIAAGILLLPTDLQAGEKRPVVVCQHGLEGTPMDTITGPGSPGYPPYKAFSAELAKRGFVVYAPQNPYRGKDRFRTLQRKSNPLGRSLFSYIIPQHQVTLRWLSSQPWVDARRIAFYGLSYGGKTAVRVPPLLREYCLSICSADFNEWVYKNATIDSPMSYLYTGEYEIFEWNMAHVANYAELSYLMAPRPFMVERGHDDGVALDEWVAWEYAKVRRFYVKLGLADKTEIEFFNGPHTINGQGTFAFLHRHLRWESTR</sequence>
<accession>A0A7C4QQZ0</accession>
<dbReference type="AlphaFoldDB" id="A0A7C4QQZ0"/>
<dbReference type="EMBL" id="DSVQ01000018">
    <property type="protein sequence ID" value="HGT40543.1"/>
    <property type="molecule type" value="Genomic_DNA"/>
</dbReference>
<dbReference type="Gene3D" id="3.40.50.1820">
    <property type="entry name" value="alpha/beta hydrolase"/>
    <property type="match status" value="2"/>
</dbReference>
<protein>
    <recommendedName>
        <fullName evidence="2">Dienelactone hydrolase domain-containing protein</fullName>
    </recommendedName>
</protein>
<dbReference type="InterPro" id="IPR029058">
    <property type="entry name" value="AB_hydrolase_fold"/>
</dbReference>
<organism evidence="1">
    <name type="scientific">Schlesneria paludicola</name>
    <dbReference type="NCBI Taxonomy" id="360056"/>
    <lineage>
        <taxon>Bacteria</taxon>
        <taxon>Pseudomonadati</taxon>
        <taxon>Planctomycetota</taxon>
        <taxon>Planctomycetia</taxon>
        <taxon>Planctomycetales</taxon>
        <taxon>Planctomycetaceae</taxon>
        <taxon>Schlesneria</taxon>
    </lineage>
</organism>
<proteinExistence type="predicted"/>
<dbReference type="PANTHER" id="PTHR22946">
    <property type="entry name" value="DIENELACTONE HYDROLASE DOMAIN-CONTAINING PROTEIN-RELATED"/>
    <property type="match status" value="1"/>
</dbReference>
<dbReference type="InterPro" id="IPR050261">
    <property type="entry name" value="FrsA_esterase"/>
</dbReference>
<comment type="caution">
    <text evidence="1">The sequence shown here is derived from an EMBL/GenBank/DDBJ whole genome shotgun (WGS) entry which is preliminary data.</text>
</comment>
<evidence type="ECO:0000313" key="1">
    <source>
        <dbReference type="EMBL" id="HGT40543.1"/>
    </source>
</evidence>
<evidence type="ECO:0008006" key="2">
    <source>
        <dbReference type="Google" id="ProtNLM"/>
    </source>
</evidence>
<name>A0A7C4QQZ0_9PLAN</name>